<dbReference type="Pfam" id="PF04480">
    <property type="entry name" value="DUF559"/>
    <property type="match status" value="1"/>
</dbReference>
<comment type="caution">
    <text evidence="2">The sequence shown here is derived from an EMBL/GenBank/DDBJ whole genome shotgun (WGS) entry which is preliminary data.</text>
</comment>
<protein>
    <submittedName>
        <fullName evidence="2">DUF559 domain-containing protein</fullName>
    </submittedName>
</protein>
<name>A0ABT7SH78_9CELL</name>
<evidence type="ECO:0000259" key="1">
    <source>
        <dbReference type="Pfam" id="PF04480"/>
    </source>
</evidence>
<evidence type="ECO:0000313" key="3">
    <source>
        <dbReference type="Proteomes" id="UP001529338"/>
    </source>
</evidence>
<gene>
    <name evidence="2" type="ORF">QRT04_11475</name>
</gene>
<dbReference type="Proteomes" id="UP001529338">
    <property type="component" value="Unassembled WGS sequence"/>
</dbReference>
<dbReference type="InterPro" id="IPR007569">
    <property type="entry name" value="DUF559"/>
</dbReference>
<dbReference type="InterPro" id="IPR011335">
    <property type="entry name" value="Restrct_endonuc-II-like"/>
</dbReference>
<dbReference type="Gene3D" id="3.40.960.10">
    <property type="entry name" value="VSR Endonuclease"/>
    <property type="match status" value="1"/>
</dbReference>
<evidence type="ECO:0000313" key="2">
    <source>
        <dbReference type="EMBL" id="MDM7855549.1"/>
    </source>
</evidence>
<organism evidence="2 3">
    <name type="scientific">Cellulomonas alba</name>
    <dbReference type="NCBI Taxonomy" id="3053467"/>
    <lineage>
        <taxon>Bacteria</taxon>
        <taxon>Bacillati</taxon>
        <taxon>Actinomycetota</taxon>
        <taxon>Actinomycetes</taxon>
        <taxon>Micrococcales</taxon>
        <taxon>Cellulomonadaceae</taxon>
        <taxon>Cellulomonas</taxon>
    </lineage>
</organism>
<sequence>MPPAVALGHAARCLQLPDLVAAVDAALARGLVRRVDLAAQSPRAGAALFRRALALADARSGSFQESIVRVALVEAGLDVEPQVRIPGVGRVDLLVDRHIVVEADGFAYHGDRVAFREDRRRDRRLELAGHPVLRYAFEDAVHGVEHLVDEVTRLVAATSGAADVRRASRANGAGDRRA</sequence>
<keyword evidence="3" id="KW-1185">Reference proteome</keyword>
<feature type="domain" description="DUF559" evidence="1">
    <location>
        <begin position="96"/>
        <end position="153"/>
    </location>
</feature>
<dbReference type="SUPFAM" id="SSF52980">
    <property type="entry name" value="Restriction endonuclease-like"/>
    <property type="match status" value="1"/>
</dbReference>
<reference evidence="2 3" key="1">
    <citation type="submission" date="2023-06" db="EMBL/GenBank/DDBJ databases">
        <title>Cellulomonas sp. MW4 Whole genome sequence.</title>
        <authorList>
            <person name="Park S."/>
        </authorList>
    </citation>
    <scope>NUCLEOTIDE SEQUENCE [LARGE SCALE GENOMIC DNA]</scope>
    <source>
        <strain evidence="2 3">MW4</strain>
    </source>
</reference>
<dbReference type="EMBL" id="JAUCGQ010000001">
    <property type="protein sequence ID" value="MDM7855549.1"/>
    <property type="molecule type" value="Genomic_DNA"/>
</dbReference>
<proteinExistence type="predicted"/>
<dbReference type="RefSeq" id="WP_289455385.1">
    <property type="nucleotide sequence ID" value="NZ_JAUCGQ010000001.1"/>
</dbReference>
<accession>A0ABT7SH78</accession>